<proteinExistence type="predicted"/>
<comment type="caution">
    <text evidence="5">The sequence shown here is derived from an EMBL/GenBank/DDBJ whole genome shotgun (WGS) entry which is preliminary data.</text>
</comment>
<keyword evidence="6" id="KW-1185">Reference proteome</keyword>
<dbReference type="InterPro" id="IPR011006">
    <property type="entry name" value="CheY-like_superfamily"/>
</dbReference>
<accession>A0A1T3NNN7</accession>
<dbReference type="GO" id="GO:0003677">
    <property type="term" value="F:DNA binding"/>
    <property type="evidence" value="ECO:0007669"/>
    <property type="project" value="UniProtKB-KW"/>
</dbReference>
<dbReference type="RefSeq" id="WP_078981443.1">
    <property type="nucleotide sequence ID" value="NZ_MWQN01000003.1"/>
</dbReference>
<evidence type="ECO:0000256" key="2">
    <source>
        <dbReference type="PROSITE-ProRule" id="PRU00169"/>
    </source>
</evidence>
<dbReference type="Pfam" id="PF00196">
    <property type="entry name" value="GerE"/>
    <property type="match status" value="1"/>
</dbReference>
<dbReference type="CDD" id="cd06170">
    <property type="entry name" value="LuxR_C_like"/>
    <property type="match status" value="1"/>
</dbReference>
<dbReference type="InterPro" id="IPR000792">
    <property type="entry name" value="Tscrpt_reg_LuxR_C"/>
</dbReference>
<dbReference type="EMBL" id="MWQN01000003">
    <property type="protein sequence ID" value="OPC78352.1"/>
    <property type="molecule type" value="Genomic_DNA"/>
</dbReference>
<dbReference type="AlphaFoldDB" id="A0A1T3NNN7"/>
<name>A0A1T3NNN7_9ACTN</name>
<evidence type="ECO:0000313" key="6">
    <source>
        <dbReference type="Proteomes" id="UP000190037"/>
    </source>
</evidence>
<evidence type="ECO:0000259" key="3">
    <source>
        <dbReference type="PROSITE" id="PS50043"/>
    </source>
</evidence>
<dbReference type="Gene3D" id="3.40.50.2300">
    <property type="match status" value="1"/>
</dbReference>
<dbReference type="Pfam" id="PF00072">
    <property type="entry name" value="Response_reg"/>
    <property type="match status" value="1"/>
</dbReference>
<gene>
    <name evidence="5" type="ORF">B4N89_40035</name>
</gene>
<keyword evidence="2" id="KW-0597">Phosphoprotein</keyword>
<evidence type="ECO:0000259" key="4">
    <source>
        <dbReference type="PROSITE" id="PS50110"/>
    </source>
</evidence>
<dbReference type="PRINTS" id="PR00038">
    <property type="entry name" value="HTHLUXR"/>
</dbReference>
<evidence type="ECO:0000313" key="5">
    <source>
        <dbReference type="EMBL" id="OPC78352.1"/>
    </source>
</evidence>
<dbReference type="PROSITE" id="PS00622">
    <property type="entry name" value="HTH_LUXR_1"/>
    <property type="match status" value="1"/>
</dbReference>
<dbReference type="GO" id="GO:0000160">
    <property type="term" value="P:phosphorelay signal transduction system"/>
    <property type="evidence" value="ECO:0007669"/>
    <property type="project" value="InterPro"/>
</dbReference>
<dbReference type="SUPFAM" id="SSF52172">
    <property type="entry name" value="CheY-like"/>
    <property type="match status" value="1"/>
</dbReference>
<dbReference type="STRING" id="159449.B4N89_40035"/>
<dbReference type="Gene3D" id="1.10.10.10">
    <property type="entry name" value="Winged helix-like DNA-binding domain superfamily/Winged helix DNA-binding domain"/>
    <property type="match status" value="1"/>
</dbReference>
<dbReference type="Proteomes" id="UP000190037">
    <property type="component" value="Unassembled WGS sequence"/>
</dbReference>
<feature type="domain" description="HTH luxR-type" evidence="3">
    <location>
        <begin position="134"/>
        <end position="199"/>
    </location>
</feature>
<dbReference type="SMART" id="SM00448">
    <property type="entry name" value="REC"/>
    <property type="match status" value="1"/>
</dbReference>
<dbReference type="PROSITE" id="PS50043">
    <property type="entry name" value="HTH_LUXR_2"/>
    <property type="match status" value="1"/>
</dbReference>
<keyword evidence="1 5" id="KW-0238">DNA-binding</keyword>
<dbReference type="InterPro" id="IPR039420">
    <property type="entry name" value="WalR-like"/>
</dbReference>
<protein>
    <submittedName>
        <fullName evidence="5">DNA-binding response regulator</fullName>
    </submittedName>
</protein>
<dbReference type="PANTHER" id="PTHR43214">
    <property type="entry name" value="TWO-COMPONENT RESPONSE REGULATOR"/>
    <property type="match status" value="1"/>
</dbReference>
<sequence>MIRLVLVEDEAMLRGALGQLLDLEPDLTVVAQAADGTAAIAEAARHVPDVVVMDLEMPGGPDGLEAAGRILAGRPDTRIVLVTRHARPGVLTRALRAGVRGFVPKSRPAAHLAQVIRDVHAGHRHVDPEIAAAALVLDCPLSERELDVLRLTREGLSVRDIAGRVHLAAGTVRNYLSSAMTKVGAPSRHAAARYAVERGWL</sequence>
<dbReference type="InterPro" id="IPR036388">
    <property type="entry name" value="WH-like_DNA-bd_sf"/>
</dbReference>
<dbReference type="PROSITE" id="PS50110">
    <property type="entry name" value="RESPONSE_REGULATORY"/>
    <property type="match status" value="1"/>
</dbReference>
<feature type="domain" description="Response regulatory" evidence="4">
    <location>
        <begin position="3"/>
        <end position="120"/>
    </location>
</feature>
<dbReference type="PANTHER" id="PTHR43214:SF42">
    <property type="entry name" value="TRANSCRIPTIONAL REGULATORY PROTEIN DESR"/>
    <property type="match status" value="1"/>
</dbReference>
<reference evidence="5 6" key="1">
    <citation type="submission" date="2017-03" db="EMBL/GenBank/DDBJ databases">
        <title>Draft genome sequence of Streptomyces scabrisporus NF3, endophyte isolated from Amphipterygium adstringens.</title>
        <authorList>
            <person name="Vazquez M."/>
            <person name="Ceapa C.D."/>
            <person name="Rodriguez Luna D."/>
            <person name="Sanchez Esquivel S."/>
        </authorList>
    </citation>
    <scope>NUCLEOTIDE SEQUENCE [LARGE SCALE GENOMIC DNA]</scope>
    <source>
        <strain evidence="5 6">NF3</strain>
    </source>
</reference>
<organism evidence="5 6">
    <name type="scientific">Embleya scabrispora</name>
    <dbReference type="NCBI Taxonomy" id="159449"/>
    <lineage>
        <taxon>Bacteria</taxon>
        <taxon>Bacillati</taxon>
        <taxon>Actinomycetota</taxon>
        <taxon>Actinomycetes</taxon>
        <taxon>Kitasatosporales</taxon>
        <taxon>Streptomycetaceae</taxon>
        <taxon>Embleya</taxon>
    </lineage>
</organism>
<dbReference type="InterPro" id="IPR001789">
    <property type="entry name" value="Sig_transdc_resp-reg_receiver"/>
</dbReference>
<evidence type="ECO:0000256" key="1">
    <source>
        <dbReference type="ARBA" id="ARBA00023125"/>
    </source>
</evidence>
<dbReference type="SMART" id="SM00421">
    <property type="entry name" value="HTH_LUXR"/>
    <property type="match status" value="1"/>
</dbReference>
<dbReference type="GO" id="GO:0006355">
    <property type="term" value="P:regulation of DNA-templated transcription"/>
    <property type="evidence" value="ECO:0007669"/>
    <property type="project" value="InterPro"/>
</dbReference>
<feature type="modified residue" description="4-aspartylphosphate" evidence="2">
    <location>
        <position position="54"/>
    </location>
</feature>
<dbReference type="OrthoDB" id="9808843at2"/>